<comment type="caution">
    <text evidence="1">The sequence shown here is derived from an EMBL/GenBank/DDBJ whole genome shotgun (WGS) entry which is preliminary data.</text>
</comment>
<dbReference type="RefSeq" id="WP_270453117.1">
    <property type="nucleotide sequence ID" value="NZ_JADPIE010000002.1"/>
</dbReference>
<accession>A0A931F896</accession>
<dbReference type="EMBL" id="JADPIE010000002">
    <property type="protein sequence ID" value="MBF8436303.1"/>
    <property type="molecule type" value="Genomic_DNA"/>
</dbReference>
<sequence>MSKDGYKKYWRIGLIVFVVGLLMFSVSVFAVDFSVELQNRDFTSGQFGAPDPSALWLTSEYNFPEDCDLMGVKINDPITGSFNDQTGEIEFGYGATDFNVELTVDGGYLDFEVSGYTVYYVWVKAGRGGILYGYPNGTTEEFGLISPQDSISHVTFYFCEPEEVEELTVTKTVETYFEREHFWDIAKEVTTDKELTKEYEGEDYPKIWLIQNDDSGNETAYWTIDVTYQDYEDSGFNVSGTVTIINTGDVDAVITEVKDVLGDTEIDIVVDFEVSFPHTLLVGETLTGTYSEDVDSKIAGYNKITVTTERDSYFADEPIDWGEDPDEEINATVNIEDISELFEPMSFGPVAAPNDGQFTYNKDFDWNDYDFEELHFVYDNTATIIETDQSATAKLLVNLLKEELTVSKDVVTYFEREHFWDIEKIVETEFEEFINGTPKIWLYADGSGNEEATWTVDVTYEGYEDSDFNVSGTITIENTGDLDAVITSVVDVLAGDEIDIVFDPEVIFPYTLAFGEILTGTYSVDEFIEGDNLVTVTTERDSYVATEEIVWGEPAEEFFETVNIEDFSDLFGKVGLGTVTAPNGDSFNYNEYFDFADYEPGSYTFENTASILETGQYAEAILKVNVQDFIYESAWAKGDPAEAFTDNGFSNWGWTNPIEPGTYEMDLWAGAAQSDTSKGTLVGSVTVVYDEDGYVDVKFNVDSPYSLEETHVYAGSDMFPQQRRGRNTVDTVAPGQYYNDGPFDGSKVYVIAHAVVGMPDPDFGPLE</sequence>
<proteinExistence type="predicted"/>
<evidence type="ECO:0000313" key="1">
    <source>
        <dbReference type="EMBL" id="MBF8436303.1"/>
    </source>
</evidence>
<dbReference type="AlphaFoldDB" id="A0A931F896"/>
<evidence type="ECO:0000313" key="2">
    <source>
        <dbReference type="Proteomes" id="UP000621436"/>
    </source>
</evidence>
<gene>
    <name evidence="1" type="ORF">I0Q91_04360</name>
</gene>
<organism evidence="1 2">
    <name type="scientific">Halonatronomonas betaini</name>
    <dbReference type="NCBI Taxonomy" id="2778430"/>
    <lineage>
        <taxon>Bacteria</taxon>
        <taxon>Bacillati</taxon>
        <taxon>Bacillota</taxon>
        <taxon>Clostridia</taxon>
        <taxon>Halanaerobiales</taxon>
        <taxon>Halarsenatibacteraceae</taxon>
        <taxon>Halonatronomonas</taxon>
    </lineage>
</organism>
<dbReference type="Proteomes" id="UP000621436">
    <property type="component" value="Unassembled WGS sequence"/>
</dbReference>
<name>A0A931F896_9FIRM</name>
<keyword evidence="2" id="KW-1185">Reference proteome</keyword>
<protein>
    <submittedName>
        <fullName evidence="1">Uncharacterized protein</fullName>
    </submittedName>
</protein>
<reference evidence="1" key="1">
    <citation type="submission" date="2020-11" db="EMBL/GenBank/DDBJ databases">
        <title>Halonatronomonas betainensis gen. nov., sp. nov. a novel haloalkaliphilic representative of the family Halanaerobiacae capable of betaine degradation.</title>
        <authorList>
            <person name="Boltyanskaya Y."/>
            <person name="Kevbrin V."/>
            <person name="Detkova E."/>
            <person name="Grouzdev D.S."/>
            <person name="Koziaeva V."/>
            <person name="Zhilina T."/>
        </authorList>
    </citation>
    <scope>NUCLEOTIDE SEQUENCE</scope>
    <source>
        <strain evidence="1">Z-7014</strain>
    </source>
</reference>